<dbReference type="EMBL" id="LZIT01000270">
    <property type="protein sequence ID" value="OBG31806.1"/>
    <property type="molecule type" value="Genomic_DNA"/>
</dbReference>
<organism evidence="1 2">
    <name type="scientific">Mycobacterium alsense</name>
    <dbReference type="NCBI Taxonomy" id="324058"/>
    <lineage>
        <taxon>Bacteria</taxon>
        <taxon>Bacillati</taxon>
        <taxon>Actinomycetota</taxon>
        <taxon>Actinomycetes</taxon>
        <taxon>Mycobacteriales</taxon>
        <taxon>Mycobacteriaceae</taxon>
        <taxon>Mycobacterium</taxon>
    </lineage>
</organism>
<dbReference type="CDD" id="cd00085">
    <property type="entry name" value="HNHc"/>
    <property type="match status" value="1"/>
</dbReference>
<sequence length="84" mass="9446">MTRVINRRLRRALEHRDRTCAVPGCDATRGLHAHHIRHWEDGGGGRVGGRASDPGFSGRPSLSVMVRLCAGPVMVMMPRWCDRW</sequence>
<evidence type="ECO:0000313" key="1">
    <source>
        <dbReference type="EMBL" id="OBG31806.1"/>
    </source>
</evidence>
<comment type="caution">
    <text evidence="1">The sequence shown here is derived from an EMBL/GenBank/DDBJ whole genome shotgun (WGS) entry which is preliminary data.</text>
</comment>
<evidence type="ECO:0000313" key="2">
    <source>
        <dbReference type="Proteomes" id="UP000092086"/>
    </source>
</evidence>
<evidence type="ECO:0008006" key="3">
    <source>
        <dbReference type="Google" id="ProtNLM"/>
    </source>
</evidence>
<name>A0ABD6NW77_9MYCO</name>
<reference evidence="1 2" key="1">
    <citation type="submission" date="2016-06" db="EMBL/GenBank/DDBJ databases">
        <authorList>
            <person name="Sutton G."/>
            <person name="Brinkac L."/>
            <person name="Sanka R."/>
            <person name="Adams M."/>
            <person name="Lau E."/>
            <person name="Sam S."/>
            <person name="Sreng N."/>
            <person name="Him V."/>
            <person name="Kerleguer A."/>
            <person name="Cheng S."/>
        </authorList>
    </citation>
    <scope>NUCLEOTIDE SEQUENCE [LARGE SCALE GENOMIC DNA]</scope>
    <source>
        <strain evidence="1 2">E2978</strain>
    </source>
</reference>
<proteinExistence type="predicted"/>
<dbReference type="AlphaFoldDB" id="A0ABD6NW77"/>
<gene>
    <name evidence="1" type="ORF">A5672_26475</name>
</gene>
<dbReference type="InterPro" id="IPR003615">
    <property type="entry name" value="HNH_nuc"/>
</dbReference>
<protein>
    <recommendedName>
        <fullName evidence="3">HNH endonuclease</fullName>
    </recommendedName>
</protein>
<accession>A0ABD6NW77</accession>
<dbReference type="Proteomes" id="UP000092086">
    <property type="component" value="Unassembled WGS sequence"/>
</dbReference>